<comment type="caution">
    <text evidence="2">The sequence shown here is derived from an EMBL/GenBank/DDBJ whole genome shotgun (WGS) entry which is preliminary data.</text>
</comment>
<feature type="compositionally biased region" description="Basic and acidic residues" evidence="1">
    <location>
        <begin position="260"/>
        <end position="269"/>
    </location>
</feature>
<feature type="compositionally biased region" description="Low complexity" evidence="1">
    <location>
        <begin position="350"/>
        <end position="361"/>
    </location>
</feature>
<protein>
    <submittedName>
        <fullName evidence="2">Uncharacterized protein</fullName>
    </submittedName>
</protein>
<feature type="compositionally biased region" description="Basic residues" evidence="1">
    <location>
        <begin position="337"/>
        <end position="349"/>
    </location>
</feature>
<keyword evidence="3" id="KW-1185">Reference proteome</keyword>
<evidence type="ECO:0000256" key="1">
    <source>
        <dbReference type="SAM" id="MobiDB-lite"/>
    </source>
</evidence>
<dbReference type="Proteomes" id="UP001165122">
    <property type="component" value="Unassembled WGS sequence"/>
</dbReference>
<feature type="region of interest" description="Disordered" evidence="1">
    <location>
        <begin position="307"/>
        <end position="410"/>
    </location>
</feature>
<sequence>MDHLSLGSTVYFASSSTVINTAAPKPQNSRTLSTPNQPDLSWQTNELQGIVLFLGLVFTPSKTTNTFGTFAGSLLPSSSTIRLCGVRVNWDVAKKLDRCCKSRGILIQLSLEEEDDELFGGGVDFTNALLDWRRSGEGVGGVGEAWGEGDSCLLLVPEDCMKLTPKPVPVVRDERGNNNKEGGEVPSEIEVVEGGGGINRTWKARVGQSTKSLLEVSSTVSSISTVASPTHTDGQYRSMRSSVQSRTGERSMLRTPMTPGEKREMVESKRRERLKARRAVDAFFEKGKTAALGREAVEKFKESVRVRRGLEQESKAKAKAEAEAEAKMKTQTPARSMRSKSRPKSRLKSRPNSMTKSTKNTTKSRKANNNLSVDVSFEGGGGGEVAVVEEKKEPEDDLAGEEEDGENSDNLLSVEDYFQSMMVQVHAARK</sequence>
<organism evidence="2 3">
    <name type="scientific">Triparma laevis f. longispina</name>
    <dbReference type="NCBI Taxonomy" id="1714387"/>
    <lineage>
        <taxon>Eukaryota</taxon>
        <taxon>Sar</taxon>
        <taxon>Stramenopiles</taxon>
        <taxon>Ochrophyta</taxon>
        <taxon>Bolidophyceae</taxon>
        <taxon>Parmales</taxon>
        <taxon>Triparmaceae</taxon>
        <taxon>Triparma</taxon>
    </lineage>
</organism>
<evidence type="ECO:0000313" key="3">
    <source>
        <dbReference type="Proteomes" id="UP001165122"/>
    </source>
</evidence>
<accession>A0A9W7FMT9</accession>
<reference evidence="3" key="1">
    <citation type="journal article" date="2023" name="Commun. Biol.">
        <title>Genome analysis of Parmales, the sister group of diatoms, reveals the evolutionary specialization of diatoms from phago-mixotrophs to photoautotrophs.</title>
        <authorList>
            <person name="Ban H."/>
            <person name="Sato S."/>
            <person name="Yoshikawa S."/>
            <person name="Yamada K."/>
            <person name="Nakamura Y."/>
            <person name="Ichinomiya M."/>
            <person name="Sato N."/>
            <person name="Blanc-Mathieu R."/>
            <person name="Endo H."/>
            <person name="Kuwata A."/>
            <person name="Ogata H."/>
        </authorList>
    </citation>
    <scope>NUCLEOTIDE SEQUENCE [LARGE SCALE GENOMIC DNA]</scope>
    <source>
        <strain evidence="3">NIES 3700</strain>
    </source>
</reference>
<dbReference type="OrthoDB" id="10537950at2759"/>
<feature type="region of interest" description="Disordered" evidence="1">
    <location>
        <begin position="243"/>
        <end position="269"/>
    </location>
</feature>
<evidence type="ECO:0000313" key="2">
    <source>
        <dbReference type="EMBL" id="GMI15579.1"/>
    </source>
</evidence>
<feature type="compositionally biased region" description="Acidic residues" evidence="1">
    <location>
        <begin position="395"/>
        <end position="407"/>
    </location>
</feature>
<feature type="compositionally biased region" description="Basic and acidic residues" evidence="1">
    <location>
        <begin position="307"/>
        <end position="328"/>
    </location>
</feature>
<proteinExistence type="predicted"/>
<dbReference type="AlphaFoldDB" id="A0A9W7FMT9"/>
<name>A0A9W7FMT9_9STRA</name>
<dbReference type="EMBL" id="BRXW01000234">
    <property type="protein sequence ID" value="GMI15579.1"/>
    <property type="molecule type" value="Genomic_DNA"/>
</dbReference>
<gene>
    <name evidence="2" type="ORF">TrLO_g14942</name>
</gene>